<keyword evidence="20" id="KW-1185">Reference proteome</keyword>
<dbReference type="PROSITE" id="PS50109">
    <property type="entry name" value="HIS_KIN"/>
    <property type="match status" value="1"/>
</dbReference>
<keyword evidence="10 19" id="KW-0418">Kinase</keyword>
<dbReference type="InterPro" id="IPR003661">
    <property type="entry name" value="HisK_dim/P_dom"/>
</dbReference>
<evidence type="ECO:0000256" key="4">
    <source>
        <dbReference type="ARBA" id="ARBA00022475"/>
    </source>
</evidence>
<comment type="subcellular location">
    <subcellularLocation>
        <location evidence="2">Cell inner membrane</location>
        <topology evidence="2">Multi-pass membrane protein</topology>
    </subcellularLocation>
</comment>
<keyword evidence="11" id="KW-0067">ATP-binding</keyword>
<dbReference type="RefSeq" id="WP_163044425.1">
    <property type="nucleotide sequence ID" value="NZ_JAAAMJ010000009.1"/>
</dbReference>
<evidence type="ECO:0000256" key="13">
    <source>
        <dbReference type="ARBA" id="ARBA00023012"/>
    </source>
</evidence>
<reference evidence="19 20" key="1">
    <citation type="submission" date="2020-01" db="EMBL/GenBank/DDBJ databases">
        <title>Genomes of bacteria type strains.</title>
        <authorList>
            <person name="Chen J."/>
            <person name="Zhu S."/>
            <person name="Chen J."/>
        </authorList>
    </citation>
    <scope>NUCLEOTIDE SEQUENCE [LARGE SCALE GENOMIC DNA]</scope>
    <source>
        <strain evidence="19 20">KCTC 52919</strain>
    </source>
</reference>
<gene>
    <name evidence="19" type="ORF">GTW51_13315</name>
</gene>
<dbReference type="PROSITE" id="PS50885">
    <property type="entry name" value="HAMP"/>
    <property type="match status" value="1"/>
</dbReference>
<dbReference type="SMART" id="SM00387">
    <property type="entry name" value="HATPase_c"/>
    <property type="match status" value="1"/>
</dbReference>
<evidence type="ECO:0000259" key="17">
    <source>
        <dbReference type="PROSITE" id="PS50109"/>
    </source>
</evidence>
<organism evidence="19 20">
    <name type="scientific">Aurantimonas aggregata</name>
    <dbReference type="NCBI Taxonomy" id="2047720"/>
    <lineage>
        <taxon>Bacteria</taxon>
        <taxon>Pseudomonadati</taxon>
        <taxon>Pseudomonadota</taxon>
        <taxon>Alphaproteobacteria</taxon>
        <taxon>Hyphomicrobiales</taxon>
        <taxon>Aurantimonadaceae</taxon>
        <taxon>Aurantimonas</taxon>
    </lineage>
</organism>
<evidence type="ECO:0000256" key="11">
    <source>
        <dbReference type="ARBA" id="ARBA00022840"/>
    </source>
</evidence>
<evidence type="ECO:0000256" key="2">
    <source>
        <dbReference type="ARBA" id="ARBA00004429"/>
    </source>
</evidence>
<accession>A0A6L9MIZ5</accession>
<dbReference type="GO" id="GO:0000155">
    <property type="term" value="F:phosphorelay sensor kinase activity"/>
    <property type="evidence" value="ECO:0007669"/>
    <property type="project" value="InterPro"/>
</dbReference>
<evidence type="ECO:0000313" key="20">
    <source>
        <dbReference type="Proteomes" id="UP000476332"/>
    </source>
</evidence>
<dbReference type="Pfam" id="PF02518">
    <property type="entry name" value="HATPase_c"/>
    <property type="match status" value="1"/>
</dbReference>
<sequence>MIGVVCLNKRAVFHANHLSVVWRAVTRTIIESVRFHRLIDADAGAGQEFAVRLQSSAASGGTPKPPGAEVTHRRLADADSWVRPGHARRRLRRRGRRPAAMVSPRRFAPRTIRGQMLVVIIVAIIAAMLLGHVVEEEFSSDSYLTFSDTERTVERALAVASMLEVSTPPERALIVARARQRDIDVTLVSASAAARMTAASPTLSRSERVAAYIFSPEYVLPSGGRRIALEGRPALSLPIDGNSVLLVRDLPYILYSDGFLGPVVYFALCFVTMFAFLSIFAMRRVASPLATISRELDRSDGVSEDMMLAESGTAELDSLVRALNGMRSRIREMIDNRTRMLRSVSHDLRTPLTRLRLRSERLEDLELRKGMMSDIDQINALVEETLDYLRADATGEKAERTDIASLLQTVQADFADVGFAVTYLGPDKLAADCKPKALVRAVTNLCENSLKFGTRAEISLTRVDETIRIDVADDGPGIPAHQRKLVLEPFSKLDASRESSKSPGFGLGLSIVSDVVRAHCGRIELDDNRPRGLIVRLHLPERLSD</sequence>
<proteinExistence type="predicted"/>
<dbReference type="GO" id="GO:0005886">
    <property type="term" value="C:plasma membrane"/>
    <property type="evidence" value="ECO:0007669"/>
    <property type="project" value="UniProtKB-SubCell"/>
</dbReference>
<dbReference type="PRINTS" id="PR00344">
    <property type="entry name" value="BCTRLSENSOR"/>
</dbReference>
<dbReference type="Gene3D" id="3.30.565.10">
    <property type="entry name" value="Histidine kinase-like ATPase, C-terminal domain"/>
    <property type="match status" value="1"/>
</dbReference>
<name>A0A6L9MIZ5_9HYPH</name>
<evidence type="ECO:0000256" key="1">
    <source>
        <dbReference type="ARBA" id="ARBA00000085"/>
    </source>
</evidence>
<dbReference type="InterPro" id="IPR036097">
    <property type="entry name" value="HisK_dim/P_sf"/>
</dbReference>
<comment type="catalytic activity">
    <reaction evidence="1">
        <text>ATP + protein L-histidine = ADP + protein N-phospho-L-histidine.</text>
        <dbReference type="EC" id="2.7.13.3"/>
    </reaction>
</comment>
<evidence type="ECO:0000256" key="5">
    <source>
        <dbReference type="ARBA" id="ARBA00022519"/>
    </source>
</evidence>
<keyword evidence="9" id="KW-0547">Nucleotide-binding</keyword>
<dbReference type="Gene3D" id="1.10.287.130">
    <property type="match status" value="1"/>
</dbReference>
<dbReference type="InterPro" id="IPR005467">
    <property type="entry name" value="His_kinase_dom"/>
</dbReference>
<evidence type="ECO:0000256" key="12">
    <source>
        <dbReference type="ARBA" id="ARBA00022989"/>
    </source>
</evidence>
<dbReference type="InterPro" id="IPR036890">
    <property type="entry name" value="HATPase_C_sf"/>
</dbReference>
<dbReference type="Proteomes" id="UP000476332">
    <property type="component" value="Unassembled WGS sequence"/>
</dbReference>
<evidence type="ECO:0000256" key="14">
    <source>
        <dbReference type="ARBA" id="ARBA00023136"/>
    </source>
</evidence>
<dbReference type="GO" id="GO:0005524">
    <property type="term" value="F:ATP binding"/>
    <property type="evidence" value="ECO:0007669"/>
    <property type="project" value="UniProtKB-KW"/>
</dbReference>
<keyword evidence="13" id="KW-0902">Two-component regulatory system</keyword>
<dbReference type="CDD" id="cd00082">
    <property type="entry name" value="HisKA"/>
    <property type="match status" value="1"/>
</dbReference>
<evidence type="ECO:0000256" key="9">
    <source>
        <dbReference type="ARBA" id="ARBA00022741"/>
    </source>
</evidence>
<evidence type="ECO:0000256" key="10">
    <source>
        <dbReference type="ARBA" id="ARBA00022777"/>
    </source>
</evidence>
<dbReference type="SUPFAM" id="SSF55874">
    <property type="entry name" value="ATPase domain of HSP90 chaperone/DNA topoisomerase II/histidine kinase"/>
    <property type="match status" value="1"/>
</dbReference>
<dbReference type="AlphaFoldDB" id="A0A6L9MIZ5"/>
<keyword evidence="8 16" id="KW-0812">Transmembrane</keyword>
<evidence type="ECO:0000256" key="15">
    <source>
        <dbReference type="SAM" id="MobiDB-lite"/>
    </source>
</evidence>
<feature type="region of interest" description="Disordered" evidence="15">
    <location>
        <begin position="55"/>
        <end position="74"/>
    </location>
</feature>
<feature type="transmembrane region" description="Helical" evidence="16">
    <location>
        <begin position="259"/>
        <end position="281"/>
    </location>
</feature>
<dbReference type="SUPFAM" id="SSF47384">
    <property type="entry name" value="Homodimeric domain of signal transducing histidine kinase"/>
    <property type="match status" value="1"/>
</dbReference>
<feature type="domain" description="HAMP" evidence="18">
    <location>
        <begin position="283"/>
        <end position="335"/>
    </location>
</feature>
<dbReference type="InterPro" id="IPR003594">
    <property type="entry name" value="HATPase_dom"/>
</dbReference>
<dbReference type="SMART" id="SM00388">
    <property type="entry name" value="HisKA"/>
    <property type="match status" value="1"/>
</dbReference>
<keyword evidence="12 16" id="KW-1133">Transmembrane helix</keyword>
<keyword evidence="6" id="KW-0597">Phosphoprotein</keyword>
<feature type="domain" description="Histidine kinase" evidence="17">
    <location>
        <begin position="343"/>
        <end position="543"/>
    </location>
</feature>
<dbReference type="PANTHER" id="PTHR44936:SF5">
    <property type="entry name" value="SENSOR HISTIDINE KINASE ENVZ"/>
    <property type="match status" value="1"/>
</dbReference>
<dbReference type="EMBL" id="JAAAMJ010000009">
    <property type="protein sequence ID" value="NDV87681.1"/>
    <property type="molecule type" value="Genomic_DNA"/>
</dbReference>
<keyword evidence="4" id="KW-1003">Cell membrane</keyword>
<evidence type="ECO:0000256" key="8">
    <source>
        <dbReference type="ARBA" id="ARBA00022692"/>
    </source>
</evidence>
<dbReference type="EC" id="2.7.13.3" evidence="3"/>
<dbReference type="PANTHER" id="PTHR44936">
    <property type="entry name" value="SENSOR PROTEIN CREC"/>
    <property type="match status" value="1"/>
</dbReference>
<evidence type="ECO:0000313" key="19">
    <source>
        <dbReference type="EMBL" id="NDV87681.1"/>
    </source>
</evidence>
<keyword evidence="7" id="KW-0808">Transferase</keyword>
<evidence type="ECO:0000256" key="7">
    <source>
        <dbReference type="ARBA" id="ARBA00022679"/>
    </source>
</evidence>
<protein>
    <recommendedName>
        <fullName evidence="3">histidine kinase</fullName>
        <ecNumber evidence="3">2.7.13.3</ecNumber>
    </recommendedName>
</protein>
<dbReference type="InterPro" id="IPR004358">
    <property type="entry name" value="Sig_transdc_His_kin-like_C"/>
</dbReference>
<feature type="transmembrane region" description="Helical" evidence="16">
    <location>
        <begin position="116"/>
        <end position="134"/>
    </location>
</feature>
<dbReference type="CDD" id="cd00075">
    <property type="entry name" value="HATPase"/>
    <property type="match status" value="1"/>
</dbReference>
<comment type="caution">
    <text evidence="19">The sequence shown here is derived from an EMBL/GenBank/DDBJ whole genome shotgun (WGS) entry which is preliminary data.</text>
</comment>
<keyword evidence="14 16" id="KW-0472">Membrane</keyword>
<keyword evidence="5" id="KW-0997">Cell inner membrane</keyword>
<evidence type="ECO:0000256" key="16">
    <source>
        <dbReference type="SAM" id="Phobius"/>
    </source>
</evidence>
<dbReference type="Pfam" id="PF00512">
    <property type="entry name" value="HisKA"/>
    <property type="match status" value="1"/>
</dbReference>
<evidence type="ECO:0000259" key="18">
    <source>
        <dbReference type="PROSITE" id="PS50885"/>
    </source>
</evidence>
<evidence type="ECO:0000256" key="6">
    <source>
        <dbReference type="ARBA" id="ARBA00022553"/>
    </source>
</evidence>
<evidence type="ECO:0000256" key="3">
    <source>
        <dbReference type="ARBA" id="ARBA00012438"/>
    </source>
</evidence>
<dbReference type="InterPro" id="IPR003660">
    <property type="entry name" value="HAMP_dom"/>
</dbReference>
<dbReference type="InterPro" id="IPR050980">
    <property type="entry name" value="2C_sensor_his_kinase"/>
</dbReference>